<evidence type="ECO:0000313" key="2">
    <source>
        <dbReference type="EMBL" id="CAG9809753.1"/>
    </source>
</evidence>
<feature type="chain" id="PRO_5040294569" evidence="1">
    <location>
        <begin position="20"/>
        <end position="159"/>
    </location>
</feature>
<reference evidence="2" key="1">
    <citation type="submission" date="2022-01" db="EMBL/GenBank/DDBJ databases">
        <authorList>
            <person name="King R."/>
        </authorList>
    </citation>
    <scope>NUCLEOTIDE SEQUENCE</scope>
</reference>
<dbReference type="AlphaFoldDB" id="A0A9N9WX78"/>
<organism evidence="2 3">
    <name type="scientific">Chironomus riparius</name>
    <dbReference type="NCBI Taxonomy" id="315576"/>
    <lineage>
        <taxon>Eukaryota</taxon>
        <taxon>Metazoa</taxon>
        <taxon>Ecdysozoa</taxon>
        <taxon>Arthropoda</taxon>
        <taxon>Hexapoda</taxon>
        <taxon>Insecta</taxon>
        <taxon>Pterygota</taxon>
        <taxon>Neoptera</taxon>
        <taxon>Endopterygota</taxon>
        <taxon>Diptera</taxon>
        <taxon>Nematocera</taxon>
        <taxon>Chironomoidea</taxon>
        <taxon>Chironomidae</taxon>
        <taxon>Chironominae</taxon>
        <taxon>Chironomus</taxon>
    </lineage>
</organism>
<evidence type="ECO:0000256" key="1">
    <source>
        <dbReference type="SAM" id="SignalP"/>
    </source>
</evidence>
<dbReference type="EMBL" id="OU895879">
    <property type="protein sequence ID" value="CAG9809753.1"/>
    <property type="molecule type" value="Genomic_DNA"/>
</dbReference>
<gene>
    <name evidence="2" type="ORF">CHIRRI_LOCUS12573</name>
</gene>
<proteinExistence type="predicted"/>
<keyword evidence="3" id="KW-1185">Reference proteome</keyword>
<protein>
    <submittedName>
        <fullName evidence="2">Uncharacterized protein</fullName>
    </submittedName>
</protein>
<name>A0A9N9WX78_9DIPT</name>
<reference evidence="2" key="2">
    <citation type="submission" date="2022-10" db="EMBL/GenBank/DDBJ databases">
        <authorList>
            <consortium name="ENA_rothamsted_submissions"/>
            <consortium name="culmorum"/>
            <person name="King R."/>
        </authorList>
    </citation>
    <scope>NUCLEOTIDE SEQUENCE</scope>
</reference>
<evidence type="ECO:0000313" key="3">
    <source>
        <dbReference type="Proteomes" id="UP001153620"/>
    </source>
</evidence>
<feature type="signal peptide" evidence="1">
    <location>
        <begin position="1"/>
        <end position="19"/>
    </location>
</feature>
<dbReference type="Proteomes" id="UP001153620">
    <property type="component" value="Chromosome 3"/>
</dbReference>
<keyword evidence="1" id="KW-0732">Signal</keyword>
<accession>A0A9N9WX78</accession>
<sequence>MKNFVKILIFILLVNESLQEILFIGDWDCLFHGTEMFYNAISTSLLSRNPENGAYSIRIDESETKSSIVYGTLNQLTIHDIEALVDLVIITYDRNDVKIKTLTFPLKGPQHEIHFETPFEPSEDYNITLRIYQCHMIGGDAESDGEVRDMLETIIEKLE</sequence>